<proteinExistence type="predicted"/>
<sequence length="175" mass="20048">MYAFLAILLFFVRRNKSPAPTPTPIPVTINTDIDELKQDMLAIKNEIVRMQSDAEWRSEVRRQASIQSHRSEYIIVTETLWVEFTALFDERRKRDKCSPTKIYNALSIEIGLSPATLATFYRHQRAPLTTSLDKIEIWVKRENKKKDNSIIISSGNRGLSSHNSGASVLPTHNFS</sequence>
<name>A0A9N9K4K1_9GLOM</name>
<feature type="chain" id="PRO_5040260277" evidence="2">
    <location>
        <begin position="19"/>
        <end position="175"/>
    </location>
</feature>
<dbReference type="AlphaFoldDB" id="A0A9N9K4K1"/>
<keyword evidence="4" id="KW-1185">Reference proteome</keyword>
<dbReference type="EMBL" id="CAJVPY010047658">
    <property type="protein sequence ID" value="CAG8811524.1"/>
    <property type="molecule type" value="Genomic_DNA"/>
</dbReference>
<evidence type="ECO:0000256" key="1">
    <source>
        <dbReference type="SAM" id="MobiDB-lite"/>
    </source>
</evidence>
<evidence type="ECO:0000256" key="2">
    <source>
        <dbReference type="SAM" id="SignalP"/>
    </source>
</evidence>
<comment type="caution">
    <text evidence="3">The sequence shown here is derived from an EMBL/GenBank/DDBJ whole genome shotgun (WGS) entry which is preliminary data.</text>
</comment>
<evidence type="ECO:0000313" key="3">
    <source>
        <dbReference type="EMBL" id="CAG8811524.1"/>
    </source>
</evidence>
<reference evidence="3" key="1">
    <citation type="submission" date="2021-06" db="EMBL/GenBank/DDBJ databases">
        <authorList>
            <person name="Kallberg Y."/>
            <person name="Tangrot J."/>
            <person name="Rosling A."/>
        </authorList>
    </citation>
    <scope>NUCLEOTIDE SEQUENCE</scope>
    <source>
        <strain evidence="3">MA453B</strain>
    </source>
</reference>
<protein>
    <submittedName>
        <fullName evidence="3">24805_t:CDS:1</fullName>
    </submittedName>
</protein>
<feature type="non-terminal residue" evidence="3">
    <location>
        <position position="175"/>
    </location>
</feature>
<feature type="region of interest" description="Disordered" evidence="1">
    <location>
        <begin position="151"/>
        <end position="175"/>
    </location>
</feature>
<feature type="signal peptide" evidence="2">
    <location>
        <begin position="1"/>
        <end position="18"/>
    </location>
</feature>
<evidence type="ECO:0000313" key="4">
    <source>
        <dbReference type="Proteomes" id="UP000789405"/>
    </source>
</evidence>
<dbReference type="OrthoDB" id="2400707at2759"/>
<dbReference type="Proteomes" id="UP000789405">
    <property type="component" value="Unassembled WGS sequence"/>
</dbReference>
<gene>
    <name evidence="3" type="ORF">DERYTH_LOCUS25477</name>
</gene>
<organism evidence="3 4">
    <name type="scientific">Dentiscutata erythropus</name>
    <dbReference type="NCBI Taxonomy" id="1348616"/>
    <lineage>
        <taxon>Eukaryota</taxon>
        <taxon>Fungi</taxon>
        <taxon>Fungi incertae sedis</taxon>
        <taxon>Mucoromycota</taxon>
        <taxon>Glomeromycotina</taxon>
        <taxon>Glomeromycetes</taxon>
        <taxon>Diversisporales</taxon>
        <taxon>Gigasporaceae</taxon>
        <taxon>Dentiscutata</taxon>
    </lineage>
</organism>
<accession>A0A9N9K4K1</accession>
<keyword evidence="2" id="KW-0732">Signal</keyword>